<keyword evidence="2" id="KW-1185">Reference proteome</keyword>
<reference evidence="1 2" key="1">
    <citation type="submission" date="2016-12" db="EMBL/GenBank/DDBJ databases">
        <authorList>
            <person name="Song W.-J."/>
            <person name="Kurnit D.M."/>
        </authorList>
    </citation>
    <scope>NUCLEOTIDE SEQUENCE [LARGE SCALE GENOMIC DNA]</scope>
    <source>
        <strain evidence="1 2">DSM 30827</strain>
    </source>
</reference>
<dbReference type="KEGG" id="cgv:CGLAU_00415"/>
<evidence type="ECO:0000313" key="1">
    <source>
        <dbReference type="EMBL" id="AQQ14086.1"/>
    </source>
</evidence>
<sequence>MVEPINEQLSDDFHVGGRDREMPPELQLEQLVSYIEATYDPSSEQYLALLPDRITHAAMLMLGSGIDQSMPGVAFPGGVEVREVELGTLFVPSSPTATWGISLYDGPSNAKNNSWRPEVAGVAELSGATMLDVNNLADAEAAVEFARAEGAKRIAVWAFGAAAESIPPDADVHVLTFPTVVPDSSTKAVSFLQVALKDEVVARVQPPRRAQVVAYHSTHYIATPAESRRRVRDVAEFLASA</sequence>
<accession>A0A1Q2HTB8</accession>
<evidence type="ECO:0008006" key="3">
    <source>
        <dbReference type="Google" id="ProtNLM"/>
    </source>
</evidence>
<dbReference type="AlphaFoldDB" id="A0A1Q2HTB8"/>
<evidence type="ECO:0000313" key="2">
    <source>
        <dbReference type="Proteomes" id="UP000217209"/>
    </source>
</evidence>
<dbReference type="Proteomes" id="UP000217209">
    <property type="component" value="Chromosome"/>
</dbReference>
<protein>
    <recommendedName>
        <fullName evidence="3">Alpha/beta hydrolase family protein</fullName>
    </recommendedName>
</protein>
<dbReference type="EMBL" id="CP019688">
    <property type="protein sequence ID" value="AQQ14086.1"/>
    <property type="molecule type" value="Genomic_DNA"/>
</dbReference>
<dbReference type="RefSeq" id="WP_232507134.1">
    <property type="nucleotide sequence ID" value="NZ_CALTZW010000020.1"/>
</dbReference>
<name>A0A1Q2HTB8_9CORY</name>
<proteinExistence type="predicted"/>
<gene>
    <name evidence="1" type="ORF">CGLAU_00415</name>
</gene>
<organism evidence="1 2">
    <name type="scientific">Corynebacterium glaucum</name>
    <dbReference type="NCBI Taxonomy" id="187491"/>
    <lineage>
        <taxon>Bacteria</taxon>
        <taxon>Bacillati</taxon>
        <taxon>Actinomycetota</taxon>
        <taxon>Actinomycetes</taxon>
        <taxon>Mycobacteriales</taxon>
        <taxon>Corynebacteriaceae</taxon>
        <taxon>Corynebacterium</taxon>
    </lineage>
</organism>